<evidence type="ECO:0000313" key="2">
    <source>
        <dbReference type="EMBL" id="NEZ60812.1"/>
    </source>
</evidence>
<feature type="domain" description="YjeF N-terminal" evidence="1">
    <location>
        <begin position="1"/>
        <end position="41"/>
    </location>
</feature>
<dbReference type="EMBL" id="QXHD01000004">
    <property type="protein sequence ID" value="NEZ60812.1"/>
    <property type="molecule type" value="Genomic_DNA"/>
</dbReference>
<dbReference type="Proteomes" id="UP000481033">
    <property type="component" value="Unassembled WGS sequence"/>
</dbReference>
<proteinExistence type="predicted"/>
<dbReference type="AlphaFoldDB" id="A0A6M0RYM5"/>
<name>A0A6M0RYM5_9CYAN</name>
<dbReference type="InterPro" id="IPR036652">
    <property type="entry name" value="YjeF_N_dom_sf"/>
</dbReference>
<accession>A0A6M0RYM5</accession>
<organism evidence="2 3">
    <name type="scientific">Adonisia turfae CCMR0081</name>
    <dbReference type="NCBI Taxonomy" id="2292702"/>
    <lineage>
        <taxon>Bacteria</taxon>
        <taxon>Bacillati</taxon>
        <taxon>Cyanobacteriota</taxon>
        <taxon>Adonisia</taxon>
        <taxon>Adonisia turfae</taxon>
    </lineage>
</organism>
<dbReference type="InterPro" id="IPR004443">
    <property type="entry name" value="YjeF_N_dom"/>
</dbReference>
<dbReference type="Pfam" id="PF03853">
    <property type="entry name" value="YjeF_N"/>
    <property type="match status" value="1"/>
</dbReference>
<comment type="caution">
    <text evidence="2">The sequence shown here is derived from an EMBL/GenBank/DDBJ whole genome shotgun (WGS) entry which is preliminary data.</text>
</comment>
<dbReference type="Gene3D" id="3.40.50.10260">
    <property type="entry name" value="YjeF N-terminal domain"/>
    <property type="match status" value="1"/>
</dbReference>
<evidence type="ECO:0000259" key="1">
    <source>
        <dbReference type="PROSITE" id="PS51385"/>
    </source>
</evidence>
<gene>
    <name evidence="2" type="ORF">DXZ20_35275</name>
</gene>
<dbReference type="PROSITE" id="PS51385">
    <property type="entry name" value="YJEF_N"/>
    <property type="match status" value="1"/>
</dbReference>
<dbReference type="SUPFAM" id="SSF64153">
    <property type="entry name" value="YjeF N-terminal domain-like"/>
    <property type="match status" value="1"/>
</dbReference>
<evidence type="ECO:0000313" key="3">
    <source>
        <dbReference type="Proteomes" id="UP000481033"/>
    </source>
</evidence>
<keyword evidence="3" id="KW-1185">Reference proteome</keyword>
<sequence length="41" mass="4366">MSCLKEQWRQTQIVVLVGRGGNGDDGICAARHLASRGSHGT</sequence>
<reference evidence="2 3" key="1">
    <citation type="journal article" date="2020" name="Microb. Ecol.">
        <title>Ecogenomics of the Marine Benthic Filamentous Cyanobacterium Adonisia.</title>
        <authorList>
            <person name="Walter J.M."/>
            <person name="Coutinho F.H."/>
            <person name="Leomil L."/>
            <person name="Hargreaves P.I."/>
            <person name="Campeao M.E."/>
            <person name="Vieira V.V."/>
            <person name="Silva B.S."/>
            <person name="Fistarol G.O."/>
            <person name="Salomon P.S."/>
            <person name="Sawabe T."/>
            <person name="Mino S."/>
            <person name="Hosokawa M."/>
            <person name="Miyashita H."/>
            <person name="Maruyama F."/>
            <person name="van Verk M.C."/>
            <person name="Dutilh B.E."/>
            <person name="Thompson C.C."/>
            <person name="Thompson F.L."/>
        </authorList>
    </citation>
    <scope>NUCLEOTIDE SEQUENCE [LARGE SCALE GENOMIC DNA]</scope>
    <source>
        <strain evidence="2 3">CCMR0081</strain>
    </source>
</reference>
<protein>
    <recommendedName>
        <fullName evidence="1">YjeF N-terminal domain-containing protein</fullName>
    </recommendedName>
</protein>
<dbReference type="RefSeq" id="WP_163661748.1">
    <property type="nucleotide sequence ID" value="NZ_QXHD01000004.1"/>
</dbReference>